<comment type="catalytic activity">
    <reaction evidence="1 5">
        <text>uridine(55) in tRNA = pseudouridine(55) in tRNA</text>
        <dbReference type="Rhea" id="RHEA:42532"/>
        <dbReference type="Rhea" id="RHEA-COMP:10101"/>
        <dbReference type="Rhea" id="RHEA-COMP:10102"/>
        <dbReference type="ChEBI" id="CHEBI:65314"/>
        <dbReference type="ChEBI" id="CHEBI:65315"/>
        <dbReference type="EC" id="5.4.99.25"/>
    </reaction>
</comment>
<accession>A0AAE3AMV6</accession>
<dbReference type="PANTHER" id="PTHR13767">
    <property type="entry name" value="TRNA-PSEUDOURIDINE SYNTHASE"/>
    <property type="match status" value="1"/>
</dbReference>
<dbReference type="RefSeq" id="WP_308449453.1">
    <property type="nucleotide sequence ID" value="NZ_JAJEQC010000008.1"/>
</dbReference>
<dbReference type="EMBL" id="JAJEQC010000008">
    <property type="protein sequence ID" value="MCC2137166.1"/>
    <property type="molecule type" value="Genomic_DNA"/>
</dbReference>
<comment type="similarity">
    <text evidence="2 5">Belongs to the pseudouridine synthase TruB family. Type 1 subfamily.</text>
</comment>
<dbReference type="GO" id="GO:0003723">
    <property type="term" value="F:RNA binding"/>
    <property type="evidence" value="ECO:0007669"/>
    <property type="project" value="InterPro"/>
</dbReference>
<dbReference type="InterPro" id="IPR002501">
    <property type="entry name" value="PsdUridine_synth_N"/>
</dbReference>
<dbReference type="Pfam" id="PF01509">
    <property type="entry name" value="TruB_N"/>
    <property type="match status" value="1"/>
</dbReference>
<evidence type="ECO:0000256" key="3">
    <source>
        <dbReference type="ARBA" id="ARBA00022694"/>
    </source>
</evidence>
<dbReference type="SUPFAM" id="SSF55120">
    <property type="entry name" value="Pseudouridine synthase"/>
    <property type="match status" value="1"/>
</dbReference>
<dbReference type="NCBIfam" id="TIGR00431">
    <property type="entry name" value="TruB"/>
    <property type="match status" value="1"/>
</dbReference>
<reference evidence="8" key="1">
    <citation type="submission" date="2021-10" db="EMBL/GenBank/DDBJ databases">
        <title>Anaerobic single-cell dispensing facilitates the cultivation of human gut bacteria.</title>
        <authorList>
            <person name="Afrizal A."/>
        </authorList>
    </citation>
    <scope>NUCLEOTIDE SEQUENCE</scope>
    <source>
        <strain evidence="8">CLA-AA-H250</strain>
    </source>
</reference>
<dbReference type="InterPro" id="IPR020103">
    <property type="entry name" value="PsdUridine_synth_cat_dom_sf"/>
</dbReference>
<dbReference type="CDD" id="cd02573">
    <property type="entry name" value="PseudoU_synth_EcTruB"/>
    <property type="match status" value="1"/>
</dbReference>
<comment type="function">
    <text evidence="5">Responsible for synthesis of pseudouridine from uracil-55 in the psi GC loop of transfer RNAs.</text>
</comment>
<dbReference type="InterPro" id="IPR032819">
    <property type="entry name" value="TruB_C"/>
</dbReference>
<proteinExistence type="inferred from homology"/>
<protein>
    <recommendedName>
        <fullName evidence="5">tRNA pseudouridine synthase B</fullName>
        <ecNumber evidence="5">5.4.99.25</ecNumber>
    </recommendedName>
    <alternativeName>
        <fullName evidence="5">tRNA pseudouridine(55) synthase</fullName>
        <shortName evidence="5">Psi55 synthase</shortName>
    </alternativeName>
    <alternativeName>
        <fullName evidence="5">tRNA pseudouridylate synthase</fullName>
    </alternativeName>
    <alternativeName>
        <fullName evidence="5">tRNA-uridine isomerase</fullName>
    </alternativeName>
</protein>
<feature type="domain" description="tRNA pseudouridylate synthase B C-terminal" evidence="7">
    <location>
        <begin position="173"/>
        <end position="232"/>
    </location>
</feature>
<dbReference type="Pfam" id="PF16198">
    <property type="entry name" value="TruB_C_2"/>
    <property type="match status" value="1"/>
</dbReference>
<dbReference type="InterPro" id="IPR014780">
    <property type="entry name" value="tRNA_psdUridine_synth_TruB"/>
</dbReference>
<dbReference type="AlphaFoldDB" id="A0AAE3AMV6"/>
<comment type="caution">
    <text evidence="8">The sequence shown here is derived from an EMBL/GenBank/DDBJ whole genome shotgun (WGS) entry which is preliminary data.</text>
</comment>
<dbReference type="PANTHER" id="PTHR13767:SF2">
    <property type="entry name" value="PSEUDOURIDYLATE SYNTHASE TRUB1"/>
    <property type="match status" value="1"/>
</dbReference>
<dbReference type="Proteomes" id="UP001199424">
    <property type="component" value="Unassembled WGS sequence"/>
</dbReference>
<organism evidence="8 9">
    <name type="scientific">Hominenteromicrobium mulieris</name>
    <dbReference type="NCBI Taxonomy" id="2885357"/>
    <lineage>
        <taxon>Bacteria</taxon>
        <taxon>Bacillati</taxon>
        <taxon>Bacillota</taxon>
        <taxon>Clostridia</taxon>
        <taxon>Eubacteriales</taxon>
        <taxon>Oscillospiraceae</taxon>
        <taxon>Hominenteromicrobium</taxon>
    </lineage>
</organism>
<dbReference type="HAMAP" id="MF_01080">
    <property type="entry name" value="TruB_bact"/>
    <property type="match status" value="1"/>
</dbReference>
<feature type="active site" description="Nucleophile" evidence="5">
    <location>
        <position position="38"/>
    </location>
</feature>
<gene>
    <name evidence="5 8" type="primary">truB</name>
    <name evidence="8" type="ORF">LKD31_09065</name>
</gene>
<dbReference type="GO" id="GO:0031119">
    <property type="term" value="P:tRNA pseudouridine synthesis"/>
    <property type="evidence" value="ECO:0007669"/>
    <property type="project" value="UniProtKB-UniRule"/>
</dbReference>
<dbReference type="GO" id="GO:1990481">
    <property type="term" value="P:mRNA pseudouridine synthesis"/>
    <property type="evidence" value="ECO:0007669"/>
    <property type="project" value="TreeGrafter"/>
</dbReference>
<name>A0AAE3AMV6_9FIRM</name>
<evidence type="ECO:0000256" key="4">
    <source>
        <dbReference type="ARBA" id="ARBA00023235"/>
    </source>
</evidence>
<dbReference type="EC" id="5.4.99.25" evidence="5"/>
<dbReference type="Gene3D" id="3.30.2350.10">
    <property type="entry name" value="Pseudouridine synthase"/>
    <property type="match status" value="1"/>
</dbReference>
<evidence type="ECO:0000313" key="9">
    <source>
        <dbReference type="Proteomes" id="UP001199424"/>
    </source>
</evidence>
<evidence type="ECO:0000259" key="7">
    <source>
        <dbReference type="Pfam" id="PF16198"/>
    </source>
</evidence>
<sequence>MEGIIVLDKPQDFTSFDAVAVVRGLTRERRIGHTGTLDPMATGVLPLLLGRATKAVSLLPETAKTYEASFRFGEAYTTGDVTGEVIKTDETPVLRAALETALDSFRGDILQVPPMYSAVSVNGQRLYKLARQGIEIEREARPVHIAELTLLEYNENEKTGKLHVTCSKGTYIRTLIEDIAQKCGTVGAMTALRRTAACGFTLADAVSLDTLKAMKENGESFDEILRPVEKLFSMLTAVSVTPAQAQRYLNGGALTISRCRAPKIAMPEGTQVALYEDGEKFLGLARAENGEFKYVKSFSKK</sequence>
<keyword evidence="9" id="KW-1185">Reference proteome</keyword>
<evidence type="ECO:0000256" key="2">
    <source>
        <dbReference type="ARBA" id="ARBA00005642"/>
    </source>
</evidence>
<evidence type="ECO:0000256" key="1">
    <source>
        <dbReference type="ARBA" id="ARBA00000385"/>
    </source>
</evidence>
<keyword evidence="3 5" id="KW-0819">tRNA processing</keyword>
<evidence type="ECO:0000256" key="5">
    <source>
        <dbReference type="HAMAP-Rule" id="MF_01080"/>
    </source>
</evidence>
<dbReference type="GO" id="GO:0160148">
    <property type="term" value="F:tRNA pseudouridine(55) synthase activity"/>
    <property type="evidence" value="ECO:0007669"/>
    <property type="project" value="UniProtKB-EC"/>
</dbReference>
<evidence type="ECO:0000259" key="6">
    <source>
        <dbReference type="Pfam" id="PF01509"/>
    </source>
</evidence>
<keyword evidence="4 5" id="KW-0413">Isomerase</keyword>
<feature type="domain" description="Pseudouridine synthase II N-terminal" evidence="6">
    <location>
        <begin position="25"/>
        <end position="172"/>
    </location>
</feature>
<evidence type="ECO:0000313" key="8">
    <source>
        <dbReference type="EMBL" id="MCC2137166.1"/>
    </source>
</evidence>